<feature type="site" description="Transition state stabilizer" evidence="9">
    <location>
        <position position="248"/>
    </location>
</feature>
<evidence type="ECO:0000259" key="10">
    <source>
        <dbReference type="Pfam" id="PF00696"/>
    </source>
</evidence>
<feature type="binding site" evidence="9">
    <location>
        <position position="185"/>
    </location>
    <ligand>
        <name>substrate</name>
    </ligand>
</feature>
<dbReference type="InterPro" id="IPR041727">
    <property type="entry name" value="NAGK-C"/>
</dbReference>
<dbReference type="PANTHER" id="PTHR23342">
    <property type="entry name" value="N-ACETYLGLUTAMATE SYNTHASE"/>
    <property type="match status" value="1"/>
</dbReference>
<organism evidence="11 12">
    <name type="scientific">Hypnocyclicus thermotrophus</name>
    <dbReference type="NCBI Taxonomy" id="1627895"/>
    <lineage>
        <taxon>Bacteria</taxon>
        <taxon>Fusobacteriati</taxon>
        <taxon>Fusobacteriota</taxon>
        <taxon>Fusobacteriia</taxon>
        <taxon>Fusobacteriales</taxon>
        <taxon>Fusobacteriaceae</taxon>
        <taxon>Hypnocyclicus</taxon>
    </lineage>
</organism>
<feature type="binding site" evidence="9">
    <location>
        <begin position="64"/>
        <end position="65"/>
    </location>
    <ligand>
        <name>substrate</name>
    </ligand>
</feature>
<feature type="binding site" evidence="9">
    <location>
        <position position="86"/>
    </location>
    <ligand>
        <name>substrate</name>
    </ligand>
</feature>
<dbReference type="InterPro" id="IPR037528">
    <property type="entry name" value="ArgB"/>
</dbReference>
<evidence type="ECO:0000256" key="4">
    <source>
        <dbReference type="ARBA" id="ARBA00022679"/>
    </source>
</evidence>
<dbReference type="InterPro" id="IPR001048">
    <property type="entry name" value="Asp/Glu/Uridylate_kinase"/>
</dbReference>
<dbReference type="HAMAP" id="MF_00082">
    <property type="entry name" value="ArgB"/>
    <property type="match status" value="1"/>
</dbReference>
<keyword evidence="5 9" id="KW-0547">Nucleotide-binding</keyword>
<dbReference type="PANTHER" id="PTHR23342:SF0">
    <property type="entry name" value="N-ACETYLGLUTAMATE SYNTHASE, MITOCHONDRIAL"/>
    <property type="match status" value="1"/>
</dbReference>
<reference evidence="11 12" key="1">
    <citation type="submission" date="2019-03" db="EMBL/GenBank/DDBJ databases">
        <title>Genomic Encyclopedia of Type Strains, Phase IV (KMG-IV): sequencing the most valuable type-strain genomes for metagenomic binning, comparative biology and taxonomic classification.</title>
        <authorList>
            <person name="Goeker M."/>
        </authorList>
    </citation>
    <scope>NUCLEOTIDE SEQUENCE [LARGE SCALE GENOMIC DNA]</scope>
    <source>
        <strain evidence="11 12">DSM 100055</strain>
    </source>
</reference>
<dbReference type="EMBL" id="SOBG01000004">
    <property type="protein sequence ID" value="TDT70629.1"/>
    <property type="molecule type" value="Genomic_DNA"/>
</dbReference>
<dbReference type="CDD" id="cd04250">
    <property type="entry name" value="AAK_NAGK-C"/>
    <property type="match status" value="1"/>
</dbReference>
<evidence type="ECO:0000256" key="3">
    <source>
        <dbReference type="ARBA" id="ARBA00022605"/>
    </source>
</evidence>
<evidence type="ECO:0000256" key="9">
    <source>
        <dbReference type="HAMAP-Rule" id="MF_00082"/>
    </source>
</evidence>
<dbReference type="Pfam" id="PF00696">
    <property type="entry name" value="AA_kinase"/>
    <property type="match status" value="1"/>
</dbReference>
<evidence type="ECO:0000256" key="8">
    <source>
        <dbReference type="ARBA" id="ARBA00048141"/>
    </source>
</evidence>
<keyword evidence="4 9" id="KW-0808">Transferase</keyword>
<dbReference type="EC" id="2.7.2.8" evidence="9"/>
<comment type="catalytic activity">
    <reaction evidence="8 9">
        <text>N-acetyl-L-glutamate + ATP = N-acetyl-L-glutamyl 5-phosphate + ADP</text>
        <dbReference type="Rhea" id="RHEA:14629"/>
        <dbReference type="ChEBI" id="CHEBI:30616"/>
        <dbReference type="ChEBI" id="CHEBI:44337"/>
        <dbReference type="ChEBI" id="CHEBI:57936"/>
        <dbReference type="ChEBI" id="CHEBI:456216"/>
        <dbReference type="EC" id="2.7.2.8"/>
    </reaction>
</comment>
<comment type="pathway">
    <text evidence="1 9">Amino-acid biosynthesis; L-arginine biosynthesis; N(2)-acetyl-L-ornithine from L-glutamate: step 2/4.</text>
</comment>
<evidence type="ECO:0000256" key="5">
    <source>
        <dbReference type="ARBA" id="ARBA00022741"/>
    </source>
</evidence>
<comment type="subcellular location">
    <subcellularLocation>
        <location evidence="9">Cytoplasm</location>
    </subcellularLocation>
</comment>
<evidence type="ECO:0000313" key="11">
    <source>
        <dbReference type="EMBL" id="TDT70629.1"/>
    </source>
</evidence>
<sequence>MEKIIEKANILLEAMPYIKEFSGKTIVIKYGGSAMTDEKLKQDFIRDIVLMKYVGMNPVVVHGGGPAINEILKKVNKKVEFIEGNRVTDIETVELVEMVLAGKVNKDIVAIINKNGGKAIGLSGKDSNLILAEKKYIEKNGEKIDIGYVGKVKKINIDIVNTLIEKGYIPVVCPVGSDEEGTTYNINADYVAGEVAGALKADKFIFVTDVMGIMRDIDDKGSLINKVTEEEVEKLINNKIIVGGMLPKISACLNALDKGAGKVHIINGKIEHSLLLEIFTKEGIGTMIVK</sequence>
<dbReference type="FunFam" id="3.40.1160.10:FF:000004">
    <property type="entry name" value="Acetylglutamate kinase"/>
    <property type="match status" value="1"/>
</dbReference>
<dbReference type="GO" id="GO:0005524">
    <property type="term" value="F:ATP binding"/>
    <property type="evidence" value="ECO:0007669"/>
    <property type="project" value="UniProtKB-UniRule"/>
</dbReference>
<comment type="caution">
    <text evidence="11">The sequence shown here is derived from an EMBL/GenBank/DDBJ whole genome shotgun (WGS) entry which is preliminary data.</text>
</comment>
<dbReference type="GO" id="GO:0003991">
    <property type="term" value="F:acetylglutamate kinase activity"/>
    <property type="evidence" value="ECO:0007669"/>
    <property type="project" value="UniProtKB-UniRule"/>
</dbReference>
<dbReference type="InterPro" id="IPR004662">
    <property type="entry name" value="AcgluKinase_fam"/>
</dbReference>
<dbReference type="Proteomes" id="UP000294678">
    <property type="component" value="Unassembled WGS sequence"/>
</dbReference>
<dbReference type="InterPro" id="IPR036393">
    <property type="entry name" value="AceGlu_kinase-like_sf"/>
</dbReference>
<dbReference type="NCBIfam" id="TIGR00761">
    <property type="entry name" value="argB"/>
    <property type="match status" value="1"/>
</dbReference>
<keyword evidence="3 9" id="KW-0028">Amino-acid biosynthesis</keyword>
<dbReference type="Gene3D" id="3.40.1160.10">
    <property type="entry name" value="Acetylglutamate kinase-like"/>
    <property type="match status" value="1"/>
</dbReference>
<evidence type="ECO:0000256" key="6">
    <source>
        <dbReference type="ARBA" id="ARBA00022777"/>
    </source>
</evidence>
<keyword evidence="12" id="KW-1185">Reference proteome</keyword>
<name>A0AA46I5U2_9FUSO</name>
<gene>
    <name evidence="9" type="primary">argB</name>
    <name evidence="11" type="ORF">EV215_1182</name>
</gene>
<keyword evidence="2 9" id="KW-0055">Arginine biosynthesis</keyword>
<comment type="similarity">
    <text evidence="9">Belongs to the acetylglutamate kinase family. ArgB subfamily.</text>
</comment>
<dbReference type="GO" id="GO:0005737">
    <property type="term" value="C:cytoplasm"/>
    <property type="evidence" value="ECO:0007669"/>
    <property type="project" value="UniProtKB-SubCell"/>
</dbReference>
<evidence type="ECO:0000313" key="12">
    <source>
        <dbReference type="Proteomes" id="UP000294678"/>
    </source>
</evidence>
<dbReference type="GO" id="GO:0042450">
    <property type="term" value="P:L-arginine biosynthetic process via ornithine"/>
    <property type="evidence" value="ECO:0007669"/>
    <property type="project" value="UniProtKB-UniRule"/>
</dbReference>
<keyword evidence="9" id="KW-0963">Cytoplasm</keyword>
<dbReference type="PIRSF" id="PIRSF000728">
    <property type="entry name" value="NAGK"/>
    <property type="match status" value="1"/>
</dbReference>
<dbReference type="PRINTS" id="PR00474">
    <property type="entry name" value="GLU5KINASE"/>
</dbReference>
<proteinExistence type="inferred from homology"/>
<dbReference type="InterPro" id="IPR001057">
    <property type="entry name" value="Glu/AcGlu_kinase"/>
</dbReference>
<comment type="function">
    <text evidence="9">Catalyzes the ATP-dependent phosphorylation of N-acetyl-L-glutamate.</text>
</comment>
<evidence type="ECO:0000256" key="2">
    <source>
        <dbReference type="ARBA" id="ARBA00022571"/>
    </source>
</evidence>
<dbReference type="RefSeq" id="WP_134113063.1">
    <property type="nucleotide sequence ID" value="NZ_SOBG01000004.1"/>
</dbReference>
<keyword evidence="6 9" id="KW-0418">Kinase</keyword>
<keyword evidence="7 9" id="KW-0067">ATP-binding</keyword>
<accession>A0AA46I5U2</accession>
<dbReference type="SUPFAM" id="SSF53633">
    <property type="entry name" value="Carbamate kinase-like"/>
    <property type="match status" value="1"/>
</dbReference>
<evidence type="ECO:0000256" key="1">
    <source>
        <dbReference type="ARBA" id="ARBA00004828"/>
    </source>
</evidence>
<protein>
    <recommendedName>
        <fullName evidence="9">Acetylglutamate kinase</fullName>
        <ecNumber evidence="9">2.7.2.8</ecNumber>
    </recommendedName>
    <alternativeName>
        <fullName evidence="9">N-acetyl-L-glutamate 5-phosphotransferase</fullName>
    </alternativeName>
    <alternativeName>
        <fullName evidence="9">NAG kinase</fullName>
        <shortName evidence="9">NAGK</shortName>
    </alternativeName>
</protein>
<feature type="site" description="Transition state stabilizer" evidence="9">
    <location>
        <position position="29"/>
    </location>
</feature>
<dbReference type="AlphaFoldDB" id="A0AA46I5U2"/>
<evidence type="ECO:0000256" key="7">
    <source>
        <dbReference type="ARBA" id="ARBA00022840"/>
    </source>
</evidence>
<feature type="domain" description="Aspartate/glutamate/uridylate kinase" evidence="10">
    <location>
        <begin position="24"/>
        <end position="267"/>
    </location>
</feature>